<dbReference type="Gene3D" id="3.40.50.300">
    <property type="entry name" value="P-loop containing nucleotide triphosphate hydrolases"/>
    <property type="match status" value="2"/>
</dbReference>
<evidence type="ECO:0000256" key="2">
    <source>
        <dbReference type="ARBA" id="ARBA00022705"/>
    </source>
</evidence>
<organism evidence="15 16">
    <name type="scientific">Tractidigestivibacter scatoligenes</name>
    <name type="common">Olsenella scatoligenes</name>
    <dbReference type="NCBI Taxonomy" id="1299998"/>
    <lineage>
        <taxon>Bacteria</taxon>
        <taxon>Bacillati</taxon>
        <taxon>Actinomycetota</taxon>
        <taxon>Coriobacteriia</taxon>
        <taxon>Coriobacteriales</taxon>
        <taxon>Atopobiaceae</taxon>
        <taxon>Tractidigestivibacter</taxon>
    </lineage>
</organism>
<keyword evidence="6 12" id="KW-0347">Helicase</keyword>
<dbReference type="GO" id="GO:0008270">
    <property type="term" value="F:zinc ion binding"/>
    <property type="evidence" value="ECO:0007669"/>
    <property type="project" value="UniProtKB-UniRule"/>
</dbReference>
<evidence type="ECO:0000256" key="1">
    <source>
        <dbReference type="ARBA" id="ARBA00022515"/>
    </source>
</evidence>
<protein>
    <recommendedName>
        <fullName evidence="12">Replication restart protein PriA</fullName>
    </recommendedName>
    <alternativeName>
        <fullName evidence="12">ATP-dependent DNA helicase PriA</fullName>
        <ecNumber evidence="12">5.6.2.4</ecNumber>
    </alternativeName>
    <alternativeName>
        <fullName evidence="12">DNA 3'-5' helicase PriA</fullName>
    </alternativeName>
</protein>
<keyword evidence="8 12" id="KW-0067">ATP-binding</keyword>
<name>A0A117J3W7_TRASO</name>
<evidence type="ECO:0000259" key="13">
    <source>
        <dbReference type="PROSITE" id="PS51192"/>
    </source>
</evidence>
<dbReference type="GO" id="GO:0016887">
    <property type="term" value="F:ATP hydrolysis activity"/>
    <property type="evidence" value="ECO:0007669"/>
    <property type="project" value="RHEA"/>
</dbReference>
<evidence type="ECO:0000256" key="7">
    <source>
        <dbReference type="ARBA" id="ARBA00022833"/>
    </source>
</evidence>
<dbReference type="InterPro" id="IPR001650">
    <property type="entry name" value="Helicase_C-like"/>
</dbReference>
<comment type="similarity">
    <text evidence="12">Belongs to the helicase family. PriA subfamily.</text>
</comment>
<keyword evidence="16" id="KW-1185">Reference proteome</keyword>
<dbReference type="Pfam" id="PF17764">
    <property type="entry name" value="PriA_3primeBD"/>
    <property type="match status" value="1"/>
</dbReference>
<dbReference type="AlphaFoldDB" id="A0A117J3W7"/>
<comment type="catalytic activity">
    <reaction evidence="11 12">
        <text>ATP + H2O = ADP + phosphate + H(+)</text>
        <dbReference type="Rhea" id="RHEA:13065"/>
        <dbReference type="ChEBI" id="CHEBI:15377"/>
        <dbReference type="ChEBI" id="CHEBI:15378"/>
        <dbReference type="ChEBI" id="CHEBI:30616"/>
        <dbReference type="ChEBI" id="CHEBI:43474"/>
        <dbReference type="ChEBI" id="CHEBI:456216"/>
        <dbReference type="EC" id="5.6.2.4"/>
    </reaction>
</comment>
<feature type="binding site" evidence="12">
    <location>
        <position position="489"/>
    </location>
    <ligand>
        <name>Zn(2+)</name>
        <dbReference type="ChEBI" id="CHEBI:29105"/>
        <label>2</label>
    </ligand>
</feature>
<reference evidence="15 16" key="1">
    <citation type="submission" date="2015-12" db="EMBL/GenBank/DDBJ databases">
        <title>Draft Genome Sequence of Olsenella scatoligenes SK9K4T; a Producer of 3-Methylindole- (skatole) and 4-Methylphenol- (p-cresol) Isolated from Pig Feces.</title>
        <authorList>
            <person name="Li X."/>
            <person name="Borg B."/>
            <person name="Canibe N."/>
        </authorList>
    </citation>
    <scope>NUCLEOTIDE SEQUENCE [LARGE SCALE GENOMIC DNA]</scope>
    <source>
        <strain evidence="15 16">SK9K4</strain>
    </source>
</reference>
<evidence type="ECO:0000256" key="12">
    <source>
        <dbReference type="HAMAP-Rule" id="MF_00983"/>
    </source>
</evidence>
<evidence type="ECO:0000256" key="11">
    <source>
        <dbReference type="ARBA" id="ARBA00048988"/>
    </source>
</evidence>
<dbReference type="Pfam" id="PF18074">
    <property type="entry name" value="PriA_C"/>
    <property type="match status" value="1"/>
</dbReference>
<sequence>MALEVRSHKGRGQNVRFASVALDISTRALEGTFDYAIPEAIEGQVTVGVTVLVPFSHRSAVGYVMATSDEPPKDVAPSRLLAVVQVLAPAAFGPHSAAVARWIAHEYACPLADAVRLFLAPGQKVRVTRESSDAPWELVAEKAAPADARWVSLAPGAQGFEPIRNASRQREVLEALSAGAMRLAELSATIPGASTAVNALAKRGVVTVETRRQIRGGEKTTLSSAHAPRPERLTQGQLAAVAAIDEARSRAAGDVVLVDGVTGSGKTEVYLEAIERTLVSGKGALVLVPEISLTAQTVGRFRSRFGDDVAVLHSRLSTGERFDQWDLVRQGAVHVVVGARSALFAPLANVGLIIIDEEHESSYKQDSSPRYHAREVAARMAQEWGCALVLGSATPSLESLRRCEVGSWRGARWTRVEMSERPGGAVLPKVSIVDMASQFRGGSRSVFSEPLRRALGGVAERREKAVLLLNRRGFANFLMCRECGCVPECPHCSTALTYHERTHALVCHTCGRSWPVRAYPDPSTRCPNCGSRYLGAYGVGTQRVEDELSMLLPKDVEVIRMDADTTRAKGAHQRLLEQFDAAECAVLVGTQMIAKGLDFPEVTLVGVINADTMLKLPDFRAAERTYDLLEQVAGRAGRGGRPGEVIVQTYWATHPAMQAVLAHRRDVFLAPELAERKEASYPPFSRLANVLVWGKNARAVGDASANMAAALREKVAGLPGWEVLGPADCVKARVKDRTRRHVMVKAPLDADLGGVVSECAAGIGRGMGINMALDIDAYDLM</sequence>
<dbReference type="Pfam" id="PF18319">
    <property type="entry name" value="Zn_ribbon_PriA"/>
    <property type="match status" value="1"/>
</dbReference>
<dbReference type="STRING" id="1299998.AUL39_09250"/>
<comment type="catalytic activity">
    <reaction evidence="12">
        <text>Couples ATP hydrolysis with the unwinding of duplex DNA by translocating in the 3'-5' direction.</text>
        <dbReference type="EC" id="5.6.2.4"/>
    </reaction>
</comment>
<dbReference type="GO" id="GO:0005524">
    <property type="term" value="F:ATP binding"/>
    <property type="evidence" value="ECO:0007669"/>
    <property type="project" value="UniProtKB-UniRule"/>
</dbReference>
<feature type="binding site" evidence="12">
    <location>
        <position position="526"/>
    </location>
    <ligand>
        <name>Zn(2+)</name>
        <dbReference type="ChEBI" id="CHEBI:29105"/>
        <label>1</label>
    </ligand>
</feature>
<dbReference type="PROSITE" id="PS51192">
    <property type="entry name" value="HELICASE_ATP_BIND_1"/>
    <property type="match status" value="1"/>
</dbReference>
<feature type="binding site" evidence="12">
    <location>
        <position position="483"/>
    </location>
    <ligand>
        <name>Zn(2+)</name>
        <dbReference type="ChEBI" id="CHEBI:29105"/>
        <label>1</label>
    </ligand>
</feature>
<dbReference type="Gene3D" id="2.20.25.10">
    <property type="match status" value="1"/>
</dbReference>
<feature type="binding site" evidence="12">
    <location>
        <position position="480"/>
    </location>
    <ligand>
        <name>Zn(2+)</name>
        <dbReference type="ChEBI" id="CHEBI:29105"/>
        <label>1</label>
    </ligand>
</feature>
<dbReference type="InterPro" id="IPR041236">
    <property type="entry name" value="PriA_C"/>
</dbReference>
<dbReference type="SMART" id="SM00490">
    <property type="entry name" value="HELICc"/>
    <property type="match status" value="1"/>
</dbReference>
<keyword evidence="3 12" id="KW-0479">Metal-binding</keyword>
<feature type="binding site" evidence="12">
    <location>
        <position position="507"/>
    </location>
    <ligand>
        <name>Zn(2+)</name>
        <dbReference type="ChEBI" id="CHEBI:29105"/>
        <label>2</label>
    </ligand>
</feature>
<dbReference type="Proteomes" id="UP000054078">
    <property type="component" value="Unassembled WGS sequence"/>
</dbReference>
<keyword evidence="5 12" id="KW-0378">Hydrolase</keyword>
<dbReference type="PANTHER" id="PTHR30580:SF0">
    <property type="entry name" value="PRIMOSOMAL PROTEIN N"/>
    <property type="match status" value="1"/>
</dbReference>
<feature type="domain" description="Helicase C-terminal" evidence="14">
    <location>
        <begin position="521"/>
        <end position="676"/>
    </location>
</feature>
<dbReference type="SUPFAM" id="SSF52540">
    <property type="entry name" value="P-loop containing nucleoside triphosphate hydrolases"/>
    <property type="match status" value="1"/>
</dbReference>
<dbReference type="PROSITE" id="PS51194">
    <property type="entry name" value="HELICASE_CTER"/>
    <property type="match status" value="1"/>
</dbReference>
<comment type="cofactor">
    <cofactor evidence="12">
        <name>Zn(2+)</name>
        <dbReference type="ChEBI" id="CHEBI:29105"/>
    </cofactor>
    <text evidence="12">Binds 2 zinc ions per subunit.</text>
</comment>
<evidence type="ECO:0000256" key="8">
    <source>
        <dbReference type="ARBA" id="ARBA00022840"/>
    </source>
</evidence>
<evidence type="ECO:0000256" key="10">
    <source>
        <dbReference type="ARBA" id="ARBA00023235"/>
    </source>
</evidence>
<keyword evidence="9 12" id="KW-0238">DNA-binding</keyword>
<evidence type="ECO:0000256" key="5">
    <source>
        <dbReference type="ARBA" id="ARBA00022801"/>
    </source>
</evidence>
<dbReference type="NCBIfam" id="TIGR00595">
    <property type="entry name" value="priA"/>
    <property type="match status" value="1"/>
</dbReference>
<dbReference type="PANTHER" id="PTHR30580">
    <property type="entry name" value="PRIMOSOMAL PROTEIN N"/>
    <property type="match status" value="1"/>
</dbReference>
<dbReference type="InterPro" id="IPR040498">
    <property type="entry name" value="PriA_CRR"/>
</dbReference>
<dbReference type="EMBL" id="LOJF01000011">
    <property type="protein sequence ID" value="KUH57866.1"/>
    <property type="molecule type" value="Genomic_DNA"/>
</dbReference>
<feature type="binding site" evidence="12">
    <location>
        <position position="510"/>
    </location>
    <ligand>
        <name>Zn(2+)</name>
        <dbReference type="ChEBI" id="CHEBI:29105"/>
        <label>2</label>
    </ligand>
</feature>
<evidence type="ECO:0000313" key="15">
    <source>
        <dbReference type="EMBL" id="KUH57866.1"/>
    </source>
</evidence>
<comment type="subunit">
    <text evidence="12">Component of the replication restart primosome.</text>
</comment>
<dbReference type="GO" id="GO:1990077">
    <property type="term" value="C:primosome complex"/>
    <property type="evidence" value="ECO:0007669"/>
    <property type="project" value="UniProtKB-UniRule"/>
</dbReference>
<proteinExistence type="inferred from homology"/>
<evidence type="ECO:0000256" key="3">
    <source>
        <dbReference type="ARBA" id="ARBA00022723"/>
    </source>
</evidence>
<keyword evidence="2 12" id="KW-0235">DNA replication</keyword>
<dbReference type="EC" id="5.6.2.4" evidence="12"/>
<dbReference type="GO" id="GO:0003677">
    <property type="term" value="F:DNA binding"/>
    <property type="evidence" value="ECO:0007669"/>
    <property type="project" value="UniProtKB-UniRule"/>
</dbReference>
<gene>
    <name evidence="12" type="primary">priA</name>
    <name evidence="15" type="ORF">AUL39_09250</name>
</gene>
<feature type="binding site" evidence="12">
    <location>
        <position position="492"/>
    </location>
    <ligand>
        <name>Zn(2+)</name>
        <dbReference type="ChEBI" id="CHEBI:29105"/>
        <label>2</label>
    </ligand>
</feature>
<dbReference type="Gene3D" id="3.40.1440.60">
    <property type="entry name" value="PriA, 3(prime) DNA-binding domain"/>
    <property type="match status" value="1"/>
</dbReference>
<comment type="caution">
    <text evidence="15">The sequence shown here is derived from an EMBL/GenBank/DDBJ whole genome shotgun (WGS) entry which is preliminary data.</text>
</comment>
<dbReference type="SMART" id="SM00487">
    <property type="entry name" value="DEXDc"/>
    <property type="match status" value="1"/>
</dbReference>
<comment type="function">
    <text evidence="12">Initiates the restart of stalled replication forks, which reloads the replicative helicase on sites other than the origin of replication. Recognizes and binds to abandoned replication forks and remodels them to uncover a helicase loading site. Promotes assembly of the primosome at these replication forks.</text>
</comment>
<dbReference type="InterPro" id="IPR027417">
    <property type="entry name" value="P-loop_NTPase"/>
</dbReference>
<dbReference type="Pfam" id="PF00270">
    <property type="entry name" value="DEAD"/>
    <property type="match status" value="1"/>
</dbReference>
<dbReference type="GO" id="GO:0006270">
    <property type="term" value="P:DNA replication initiation"/>
    <property type="evidence" value="ECO:0007669"/>
    <property type="project" value="TreeGrafter"/>
</dbReference>
<dbReference type="GO" id="GO:0006302">
    <property type="term" value="P:double-strand break repair"/>
    <property type="evidence" value="ECO:0007669"/>
    <property type="project" value="InterPro"/>
</dbReference>
<dbReference type="HAMAP" id="MF_00983">
    <property type="entry name" value="PriA"/>
    <property type="match status" value="1"/>
</dbReference>
<keyword evidence="4 12" id="KW-0547">Nucleotide-binding</keyword>
<feature type="binding site" evidence="12">
    <location>
        <position position="529"/>
    </location>
    <ligand>
        <name>Zn(2+)</name>
        <dbReference type="ChEBI" id="CHEBI:29105"/>
        <label>1</label>
    </ligand>
</feature>
<dbReference type="InterPro" id="IPR011545">
    <property type="entry name" value="DEAD/DEAH_box_helicase_dom"/>
</dbReference>
<dbReference type="GO" id="GO:0006310">
    <property type="term" value="P:DNA recombination"/>
    <property type="evidence" value="ECO:0007669"/>
    <property type="project" value="InterPro"/>
</dbReference>
<dbReference type="FunFam" id="3.40.50.300:FF:000489">
    <property type="entry name" value="Primosome assembly protein PriA"/>
    <property type="match status" value="1"/>
</dbReference>
<keyword evidence="10 12" id="KW-0413">Isomerase</keyword>
<dbReference type="GO" id="GO:0043138">
    <property type="term" value="F:3'-5' DNA helicase activity"/>
    <property type="evidence" value="ECO:0007669"/>
    <property type="project" value="UniProtKB-EC"/>
</dbReference>
<dbReference type="InterPro" id="IPR041222">
    <property type="entry name" value="PriA_3primeBD"/>
</dbReference>
<evidence type="ECO:0000256" key="9">
    <source>
        <dbReference type="ARBA" id="ARBA00023125"/>
    </source>
</evidence>
<evidence type="ECO:0000256" key="4">
    <source>
        <dbReference type="ARBA" id="ARBA00022741"/>
    </source>
</evidence>
<dbReference type="GO" id="GO:0006269">
    <property type="term" value="P:DNA replication, synthesis of primer"/>
    <property type="evidence" value="ECO:0007669"/>
    <property type="project" value="UniProtKB-KW"/>
</dbReference>
<keyword evidence="7 12" id="KW-0862">Zinc</keyword>
<accession>A0A117J3W7</accession>
<dbReference type="InterPro" id="IPR005259">
    <property type="entry name" value="PriA"/>
</dbReference>
<dbReference type="Pfam" id="PF00271">
    <property type="entry name" value="Helicase_C"/>
    <property type="match status" value="1"/>
</dbReference>
<evidence type="ECO:0000259" key="14">
    <source>
        <dbReference type="PROSITE" id="PS51194"/>
    </source>
</evidence>
<keyword evidence="1 12" id="KW-0639">Primosome</keyword>
<evidence type="ECO:0000313" key="16">
    <source>
        <dbReference type="Proteomes" id="UP000054078"/>
    </source>
</evidence>
<dbReference type="InterPro" id="IPR042115">
    <property type="entry name" value="PriA_3primeBD_sf"/>
</dbReference>
<dbReference type="CDD" id="cd17929">
    <property type="entry name" value="DEXHc_priA"/>
    <property type="match status" value="1"/>
</dbReference>
<dbReference type="InterPro" id="IPR014001">
    <property type="entry name" value="Helicase_ATP-bd"/>
</dbReference>
<evidence type="ECO:0000256" key="6">
    <source>
        <dbReference type="ARBA" id="ARBA00022806"/>
    </source>
</evidence>
<feature type="domain" description="Helicase ATP-binding" evidence="13">
    <location>
        <begin position="247"/>
        <end position="401"/>
    </location>
</feature>